<dbReference type="GO" id="GO:0004479">
    <property type="term" value="F:methionyl-tRNA formyltransferase activity"/>
    <property type="evidence" value="ECO:0007669"/>
    <property type="project" value="UniProtKB-UniRule"/>
</dbReference>
<dbReference type="NCBIfam" id="TIGR00460">
    <property type="entry name" value="fmt"/>
    <property type="match status" value="1"/>
</dbReference>
<keyword evidence="3 5" id="KW-0808">Transferase</keyword>
<evidence type="ECO:0000256" key="3">
    <source>
        <dbReference type="ARBA" id="ARBA00022679"/>
    </source>
</evidence>
<dbReference type="Gene3D" id="3.40.50.12230">
    <property type="match status" value="1"/>
</dbReference>
<dbReference type="InterPro" id="IPR011034">
    <property type="entry name" value="Formyl_transferase-like_C_sf"/>
</dbReference>
<feature type="domain" description="Formyl transferase N-terminal" evidence="6">
    <location>
        <begin position="4"/>
        <end position="183"/>
    </location>
</feature>
<dbReference type="CDD" id="cd08646">
    <property type="entry name" value="FMT_core_Met-tRNA-FMT_N"/>
    <property type="match status" value="1"/>
</dbReference>
<dbReference type="InterPro" id="IPR005793">
    <property type="entry name" value="Formyl_trans_C"/>
</dbReference>
<dbReference type="PANTHER" id="PTHR11138:SF5">
    <property type="entry name" value="METHIONYL-TRNA FORMYLTRANSFERASE, MITOCHONDRIAL"/>
    <property type="match status" value="1"/>
</dbReference>
<dbReference type="InterPro" id="IPR036477">
    <property type="entry name" value="Formyl_transf_N_sf"/>
</dbReference>
<dbReference type="AlphaFoldDB" id="A0A2G6E5S7"/>
<evidence type="ECO:0000256" key="1">
    <source>
        <dbReference type="ARBA" id="ARBA00010699"/>
    </source>
</evidence>
<dbReference type="InterPro" id="IPR044135">
    <property type="entry name" value="Met-tRNA-FMT_C"/>
</dbReference>
<accession>A0A2G6E5S7</accession>
<dbReference type="CDD" id="cd08704">
    <property type="entry name" value="Met_tRNA_FMT_C"/>
    <property type="match status" value="1"/>
</dbReference>
<feature type="binding site" evidence="5">
    <location>
        <begin position="112"/>
        <end position="115"/>
    </location>
    <ligand>
        <name>(6S)-5,6,7,8-tetrahydrofolate</name>
        <dbReference type="ChEBI" id="CHEBI:57453"/>
    </ligand>
</feature>
<dbReference type="Proteomes" id="UP000229740">
    <property type="component" value="Unassembled WGS sequence"/>
</dbReference>
<evidence type="ECO:0000313" key="9">
    <source>
        <dbReference type="Proteomes" id="UP000229740"/>
    </source>
</evidence>
<reference evidence="8 9" key="1">
    <citation type="submission" date="2017-10" db="EMBL/GenBank/DDBJ databases">
        <title>Novel microbial diversity and functional potential in the marine mammal oral microbiome.</title>
        <authorList>
            <person name="Dudek N.K."/>
            <person name="Sun C.L."/>
            <person name="Burstein D."/>
            <person name="Kantor R.S."/>
            <person name="Aliaga Goltsman D.S."/>
            <person name="Bik E.M."/>
            <person name="Thomas B.C."/>
            <person name="Banfield J.F."/>
            <person name="Relman D.A."/>
        </authorList>
    </citation>
    <scope>NUCLEOTIDE SEQUENCE [LARGE SCALE GENOMIC DNA]</scope>
    <source>
        <strain evidence="8">DOLZORAL124_49_17</strain>
    </source>
</reference>
<dbReference type="InterPro" id="IPR005794">
    <property type="entry name" value="Fmt"/>
</dbReference>
<feature type="domain" description="Formyl transferase C-terminal" evidence="7">
    <location>
        <begin position="207"/>
        <end position="308"/>
    </location>
</feature>
<evidence type="ECO:0000259" key="6">
    <source>
        <dbReference type="Pfam" id="PF00551"/>
    </source>
</evidence>
<comment type="catalytic activity">
    <reaction evidence="5">
        <text>L-methionyl-tRNA(fMet) + (6R)-10-formyltetrahydrofolate = N-formyl-L-methionyl-tRNA(fMet) + (6S)-5,6,7,8-tetrahydrofolate + H(+)</text>
        <dbReference type="Rhea" id="RHEA:24380"/>
        <dbReference type="Rhea" id="RHEA-COMP:9952"/>
        <dbReference type="Rhea" id="RHEA-COMP:9953"/>
        <dbReference type="ChEBI" id="CHEBI:15378"/>
        <dbReference type="ChEBI" id="CHEBI:57453"/>
        <dbReference type="ChEBI" id="CHEBI:78530"/>
        <dbReference type="ChEBI" id="CHEBI:78844"/>
        <dbReference type="ChEBI" id="CHEBI:195366"/>
        <dbReference type="EC" id="2.1.2.9"/>
    </reaction>
</comment>
<evidence type="ECO:0000259" key="7">
    <source>
        <dbReference type="Pfam" id="PF02911"/>
    </source>
</evidence>
<sequence length="329" mass="36235">MVDMKVVFMGTPDFAVPALQILLDRRYSLQAVVTQPDRPKGRGRSTAPPPVKILAEEYGLLVLQPESVRQKAVIEILRSLAPDVILVVAYGQILPESILNIPALGCINIHASLLPKYRGAAPIHWAIIRGESETGITTMFMDSGMDTGDILLKRALPIGPYDTTGSLHNSLSHMGAEVLIETLKQLEAGTLNRLPQNEELATYAPMLKKEDGLIDWREPATTLHRKIRGLFPWPGAYTYFQGKMLKLLEVVPGEKTLAEIGDFRPGEVLDGDSADGPVIACGEGCLRIVQIQPQNKKAMKCSDFCRGYHLITGARLGNEERKSEWSRTT</sequence>
<evidence type="ECO:0000256" key="5">
    <source>
        <dbReference type="HAMAP-Rule" id="MF_00182"/>
    </source>
</evidence>
<proteinExistence type="inferred from homology"/>
<keyword evidence="4 5" id="KW-0648">Protein biosynthesis</keyword>
<dbReference type="SUPFAM" id="SSF50486">
    <property type="entry name" value="FMT C-terminal domain-like"/>
    <property type="match status" value="1"/>
</dbReference>
<dbReference type="HAMAP" id="MF_00182">
    <property type="entry name" value="Formyl_trans"/>
    <property type="match status" value="1"/>
</dbReference>
<dbReference type="FunFam" id="3.40.50.12230:FF:000001">
    <property type="entry name" value="Methionyl-tRNA formyltransferase"/>
    <property type="match status" value="1"/>
</dbReference>
<dbReference type="EMBL" id="PDPS01000027">
    <property type="protein sequence ID" value="PID57439.1"/>
    <property type="molecule type" value="Genomic_DNA"/>
</dbReference>
<evidence type="ECO:0000256" key="2">
    <source>
        <dbReference type="ARBA" id="ARBA00012261"/>
    </source>
</evidence>
<dbReference type="PANTHER" id="PTHR11138">
    <property type="entry name" value="METHIONYL-TRNA FORMYLTRANSFERASE"/>
    <property type="match status" value="1"/>
</dbReference>
<dbReference type="GO" id="GO:0005829">
    <property type="term" value="C:cytosol"/>
    <property type="evidence" value="ECO:0007669"/>
    <property type="project" value="TreeGrafter"/>
</dbReference>
<dbReference type="Pfam" id="PF00551">
    <property type="entry name" value="Formyl_trans_N"/>
    <property type="match status" value="1"/>
</dbReference>
<gene>
    <name evidence="5" type="primary">fmt</name>
    <name evidence="8" type="ORF">CSB45_07710</name>
</gene>
<evidence type="ECO:0000313" key="8">
    <source>
        <dbReference type="EMBL" id="PID57439.1"/>
    </source>
</evidence>
<protein>
    <recommendedName>
        <fullName evidence="2 5">Methionyl-tRNA formyltransferase</fullName>
        <ecNumber evidence="2 5">2.1.2.9</ecNumber>
    </recommendedName>
</protein>
<comment type="function">
    <text evidence="5">Attaches a formyl group to the free amino group of methionyl-tRNA(fMet). The formyl group appears to play a dual role in the initiator identity of N-formylmethionyl-tRNA by promoting its recognition by IF2 and preventing the misappropriation of this tRNA by the elongation apparatus.</text>
</comment>
<dbReference type="InterPro" id="IPR041711">
    <property type="entry name" value="Met-tRNA-FMT_N"/>
</dbReference>
<comment type="similarity">
    <text evidence="1 5">Belongs to the Fmt family.</text>
</comment>
<organism evidence="8 9">
    <name type="scientific">candidate division KSB3 bacterium</name>
    <dbReference type="NCBI Taxonomy" id="2044937"/>
    <lineage>
        <taxon>Bacteria</taxon>
        <taxon>candidate division KSB3</taxon>
    </lineage>
</organism>
<comment type="caution">
    <text evidence="8">The sequence shown here is derived from an EMBL/GenBank/DDBJ whole genome shotgun (WGS) entry which is preliminary data.</text>
</comment>
<evidence type="ECO:0000256" key="4">
    <source>
        <dbReference type="ARBA" id="ARBA00022917"/>
    </source>
</evidence>
<name>A0A2G6E5S7_9BACT</name>
<dbReference type="SUPFAM" id="SSF53328">
    <property type="entry name" value="Formyltransferase"/>
    <property type="match status" value="1"/>
</dbReference>
<dbReference type="Pfam" id="PF02911">
    <property type="entry name" value="Formyl_trans_C"/>
    <property type="match status" value="1"/>
</dbReference>
<dbReference type="InterPro" id="IPR002376">
    <property type="entry name" value="Formyl_transf_N"/>
</dbReference>
<dbReference type="EC" id="2.1.2.9" evidence="2 5"/>